<evidence type="ECO:0000256" key="3">
    <source>
        <dbReference type="ARBA" id="ARBA00022801"/>
    </source>
</evidence>
<dbReference type="PRINTS" id="PR00723">
    <property type="entry name" value="SUBTILISIN"/>
</dbReference>
<accession>A0ABT1DN35</accession>
<dbReference type="Gene3D" id="3.40.50.200">
    <property type="entry name" value="Peptidase S8/S53 domain"/>
    <property type="match status" value="1"/>
</dbReference>
<sequence length="1078" mass="112950">MRTRRLLAAGLLVAGLTAVPATAGQAAPAAPSGTVPYTVTLLTGDVVTVSPDIPGCGGVRVQPAARSGAIVRRCDPDGHVHVIPSSVAGQIGTLYDEDLFDVTTLIANGYDDARSPDLPVIMRPSGNARIAGKALPSIGAVAVRLPKKQDAAARRSSSGAAEKIWLDHRVRATPLRGSGRLDTNLAQISAPQAWKAGFTGRGVRVAVLDTGADFTHPDLAGRVAERADFIDEGGDATDLNGHGTHVATTVAGSGAASGGARRGVAPDATLLVGKVLDEHGGGSDSQVIAGMEWAAARADVVSMSLGDSLSGEDGPLTRSLNQLSASTGALFVVAAGNDGPGPGTVASPGNAASALTVGAVDAKDRIADFSSRGPLTVARSAKPEVTAPGVDIVAGRAEGTTLGAPIDARYVSLSGTSMATPHVAGEIALIKQRHPGWTAAELKAAAIGATDPVPGSNVYTAGAGRVDAARALGSVVSRTPVVALGATGTSASLQWAATEATTLRLDVAERGAALSTTTIKIGRNGTGNATLRIDRSALRGRTGFFEAVVTARTPKGDLVSRTPVTFEIPGPRHTLTVATKPVPDAYEGGTTLVTASVINEDDPAVAARGTSGDPGDTLSFADLPAGRYALQTSYFSNPPDYESSRVTVVNDEITVRGDLRINADPARAEPLSATVDGVSTRIDEASVSMYRTAATGLSWVQQFSVFGADPVRLSVAPIPKPQAGTMRVYTAYSLVSPTQRPTPYHYDLLRAHPNGLRAGENYRVTRAEHAKLGRIEQHSNVMTFPYEVIPAMRRYGYTPQGEWLSHSYSDQLPAVRTDYVSPGFLWQDEGQFSQMGQEGPRAYAPGSRTEKQWGRQPVHSDWYDNPDGAEWVCAAPPSRTSGNLHFDLTTQTELHDRTDCLVAGSVLFTRQMSLYRNGELVGSKAASRADFSVPREFADYRLQFDVDMSRIQTISTKTSTSWTFRSAGPAGPGTARLPLLAVDYDLALDRLNHATGRAATFTVRQSRELRPQRVTAFTVRTSVDDGKSWRPVTVKRSGGTFQAVLPKPPAGGFLSLRVTAQADGGSGIDQTIMHAYAG</sequence>
<reference evidence="9 10" key="1">
    <citation type="submission" date="2022-06" db="EMBL/GenBank/DDBJ databases">
        <title>New Species of the Genus Actinoplanes, ActinopZanes ferrugineus.</title>
        <authorList>
            <person name="Ding P."/>
        </authorList>
    </citation>
    <scope>NUCLEOTIDE SEQUENCE [LARGE SCALE GENOMIC DNA]</scope>
    <source>
        <strain evidence="9 10">TRM88003</strain>
    </source>
</reference>
<dbReference type="InterPro" id="IPR023828">
    <property type="entry name" value="Peptidase_S8_Ser-AS"/>
</dbReference>
<evidence type="ECO:0000256" key="2">
    <source>
        <dbReference type="ARBA" id="ARBA00022670"/>
    </source>
</evidence>
<keyword evidence="2 5" id="KW-0645">Protease</keyword>
<evidence type="ECO:0000313" key="9">
    <source>
        <dbReference type="EMBL" id="MCO8272257.1"/>
    </source>
</evidence>
<dbReference type="PANTHER" id="PTHR43806">
    <property type="entry name" value="PEPTIDASE S8"/>
    <property type="match status" value="1"/>
</dbReference>
<dbReference type="Pfam" id="PF00082">
    <property type="entry name" value="Peptidase_S8"/>
    <property type="match status" value="1"/>
</dbReference>
<feature type="active site" description="Charge relay system" evidence="5">
    <location>
        <position position="209"/>
    </location>
</feature>
<keyword evidence="3 5" id="KW-0378">Hydrolase</keyword>
<dbReference type="PANTHER" id="PTHR43806:SF65">
    <property type="entry name" value="SERINE PROTEASE APRX"/>
    <property type="match status" value="1"/>
</dbReference>
<feature type="region of interest" description="Disordered" evidence="6">
    <location>
        <begin position="835"/>
        <end position="857"/>
    </location>
</feature>
<keyword evidence="4 5" id="KW-0720">Serine protease</keyword>
<keyword evidence="10" id="KW-1185">Reference proteome</keyword>
<dbReference type="PROSITE" id="PS51892">
    <property type="entry name" value="SUBTILASE"/>
    <property type="match status" value="1"/>
</dbReference>
<dbReference type="SUPFAM" id="SSF52743">
    <property type="entry name" value="Subtilisin-like"/>
    <property type="match status" value="1"/>
</dbReference>
<evidence type="ECO:0000259" key="8">
    <source>
        <dbReference type="Pfam" id="PF00082"/>
    </source>
</evidence>
<dbReference type="Proteomes" id="UP001523369">
    <property type="component" value="Unassembled WGS sequence"/>
</dbReference>
<feature type="chain" id="PRO_5045641667" evidence="7">
    <location>
        <begin position="24"/>
        <end position="1078"/>
    </location>
</feature>
<proteinExistence type="inferred from homology"/>
<gene>
    <name evidence="9" type="ORF">M1L60_16815</name>
</gene>
<name>A0ABT1DN35_9ACTN</name>
<dbReference type="InterPro" id="IPR015500">
    <property type="entry name" value="Peptidase_S8_subtilisin-rel"/>
</dbReference>
<evidence type="ECO:0000256" key="6">
    <source>
        <dbReference type="SAM" id="MobiDB-lite"/>
    </source>
</evidence>
<comment type="similarity">
    <text evidence="1 5">Belongs to the peptidase S8 family.</text>
</comment>
<evidence type="ECO:0000256" key="7">
    <source>
        <dbReference type="SAM" id="SignalP"/>
    </source>
</evidence>
<feature type="signal peptide" evidence="7">
    <location>
        <begin position="1"/>
        <end position="23"/>
    </location>
</feature>
<comment type="caution">
    <text evidence="9">The sequence shown here is derived from an EMBL/GenBank/DDBJ whole genome shotgun (WGS) entry which is preliminary data.</text>
</comment>
<dbReference type="RefSeq" id="WP_253238346.1">
    <property type="nucleotide sequence ID" value="NZ_JAMYJR010000016.1"/>
</dbReference>
<dbReference type="InterPro" id="IPR050131">
    <property type="entry name" value="Peptidase_S8_subtilisin-like"/>
</dbReference>
<evidence type="ECO:0000256" key="1">
    <source>
        <dbReference type="ARBA" id="ARBA00011073"/>
    </source>
</evidence>
<protein>
    <submittedName>
        <fullName evidence="9">S8 family serine peptidase</fullName>
    </submittedName>
</protein>
<dbReference type="PROSITE" id="PS00138">
    <property type="entry name" value="SUBTILASE_SER"/>
    <property type="match status" value="1"/>
</dbReference>
<dbReference type="InterPro" id="IPR036852">
    <property type="entry name" value="Peptidase_S8/S53_dom_sf"/>
</dbReference>
<feature type="domain" description="Peptidase S8/S53" evidence="8">
    <location>
        <begin position="200"/>
        <end position="450"/>
    </location>
</feature>
<dbReference type="EMBL" id="JAMYJR010000016">
    <property type="protein sequence ID" value="MCO8272257.1"/>
    <property type="molecule type" value="Genomic_DNA"/>
</dbReference>
<evidence type="ECO:0000256" key="5">
    <source>
        <dbReference type="PROSITE-ProRule" id="PRU01240"/>
    </source>
</evidence>
<keyword evidence="7" id="KW-0732">Signal</keyword>
<dbReference type="InterPro" id="IPR000209">
    <property type="entry name" value="Peptidase_S8/S53_dom"/>
</dbReference>
<feature type="active site" description="Charge relay system" evidence="5">
    <location>
        <position position="417"/>
    </location>
</feature>
<organism evidence="9 10">
    <name type="scientific">Paractinoplanes aksuensis</name>
    <dbReference type="NCBI Taxonomy" id="2939490"/>
    <lineage>
        <taxon>Bacteria</taxon>
        <taxon>Bacillati</taxon>
        <taxon>Actinomycetota</taxon>
        <taxon>Actinomycetes</taxon>
        <taxon>Micromonosporales</taxon>
        <taxon>Micromonosporaceae</taxon>
        <taxon>Paractinoplanes</taxon>
    </lineage>
</organism>
<feature type="active site" description="Charge relay system" evidence="5">
    <location>
        <position position="242"/>
    </location>
</feature>
<evidence type="ECO:0000256" key="4">
    <source>
        <dbReference type="ARBA" id="ARBA00022825"/>
    </source>
</evidence>
<evidence type="ECO:0000313" key="10">
    <source>
        <dbReference type="Proteomes" id="UP001523369"/>
    </source>
</evidence>